<feature type="region of interest" description="Disordered" evidence="1">
    <location>
        <begin position="1"/>
        <end position="41"/>
    </location>
</feature>
<evidence type="ECO:0000256" key="1">
    <source>
        <dbReference type="SAM" id="MobiDB-lite"/>
    </source>
</evidence>
<dbReference type="InParanoid" id="G2XEZ5"/>
<keyword evidence="3" id="KW-1185">Reference proteome</keyword>
<sequence length="289" mass="31852">MVAPANEPPALLGADPTIHGEDSNGQSHDASGPGSPRPSIRTDADWVLWQQVLESAKAVCLGSATSQYGPPTQQDQEAPASDRDAQVLVLDEVNRLVAPDNVSRRRRAPGFEWRSKVECEGSKALVFFGVLREHILLFGDLSQPSLGANTESPDLFNDTAMDHGNEPSKNQKRDGNTLNNRLARLQAQIHHHDASFAPGCDPYNEYFTDAIDYLTTTLVDVLPEPADDYRMKPILIALVARLAARLKQMNRHLRLPPPEVQKKPSIAQFCRDLIPLACWDWLGSAPLLI</sequence>
<dbReference type="EMBL" id="DS572716">
    <property type="protein sequence ID" value="EGY18393.1"/>
    <property type="molecule type" value="Genomic_DNA"/>
</dbReference>
<organism evidence="2 3">
    <name type="scientific">Verticillium dahliae (strain VdLs.17 / ATCC MYA-4575 / FGSC 10137)</name>
    <name type="common">Verticillium wilt</name>
    <dbReference type="NCBI Taxonomy" id="498257"/>
    <lineage>
        <taxon>Eukaryota</taxon>
        <taxon>Fungi</taxon>
        <taxon>Dikarya</taxon>
        <taxon>Ascomycota</taxon>
        <taxon>Pezizomycotina</taxon>
        <taxon>Sordariomycetes</taxon>
        <taxon>Hypocreomycetidae</taxon>
        <taxon>Glomerellales</taxon>
        <taxon>Plectosphaerellaceae</taxon>
        <taxon>Verticillium</taxon>
    </lineage>
</organism>
<feature type="compositionally biased region" description="Basic and acidic residues" evidence="1">
    <location>
        <begin position="160"/>
        <end position="175"/>
    </location>
</feature>
<gene>
    <name evidence="2" type="ORF">VDAG_08727</name>
</gene>
<evidence type="ECO:0000313" key="2">
    <source>
        <dbReference type="EMBL" id="EGY18393.1"/>
    </source>
</evidence>
<dbReference type="STRING" id="498257.G2XEZ5"/>
<dbReference type="RefSeq" id="XP_009649339.1">
    <property type="nucleotide sequence ID" value="XM_009651044.1"/>
</dbReference>
<name>G2XEZ5_VERDV</name>
<proteinExistence type="predicted"/>
<evidence type="ECO:0000313" key="3">
    <source>
        <dbReference type="Proteomes" id="UP000001611"/>
    </source>
</evidence>
<protein>
    <submittedName>
        <fullName evidence="2">Uncharacterized protein</fullName>
    </submittedName>
</protein>
<feature type="region of interest" description="Disordered" evidence="1">
    <location>
        <begin position="149"/>
        <end position="176"/>
    </location>
</feature>
<dbReference type="Proteomes" id="UP000001611">
    <property type="component" value="Chromosome 1"/>
</dbReference>
<dbReference type="HOGENOM" id="CLU_963779_0_0_1"/>
<dbReference type="KEGG" id="vda:VDAG_08727"/>
<reference evidence="2 3" key="1">
    <citation type="submission" date="2008-03" db="EMBL/GenBank/DDBJ databases">
        <title>The Genome Sequence of Verticillium dahliae VdLs.17.</title>
        <authorList>
            <consortium name="The Broad Institute Genome Sequencing Platform"/>
            <person name="Ma L.-J.J."/>
            <person name="Klosterman S.J."/>
            <person name="Subbarao K."/>
            <person name="Dobinson K."/>
            <person name="Veronese P."/>
            <person name="Kang S."/>
            <person name="Gold S.E."/>
            <person name="Young S."/>
            <person name="Jaffe D."/>
            <person name="Gnerre S."/>
            <person name="Berlin A."/>
            <person name="Heiman D."/>
            <person name="Hepburn T."/>
            <person name="Sykes S."/>
            <person name="Alvarado L."/>
            <person name="Kodira C.D."/>
            <person name="Lander E."/>
            <person name="Galagan J."/>
            <person name="Nusbaum C."/>
            <person name="Birren B."/>
        </authorList>
    </citation>
    <scope>NUCLEOTIDE SEQUENCE [LARGE SCALE GENOMIC DNA]</scope>
    <source>
        <strain evidence="3">VdLs.17 / ATCC MYA-4575 / FGSC 10137</strain>
    </source>
</reference>
<dbReference type="AlphaFoldDB" id="G2XEZ5"/>
<dbReference type="GeneID" id="20710190"/>
<accession>G2XEZ5</accession>